<organism evidence="1 2">
    <name type="scientific">Halosimplex pelagicum</name>
    <dbReference type="NCBI Taxonomy" id="869886"/>
    <lineage>
        <taxon>Archaea</taxon>
        <taxon>Methanobacteriati</taxon>
        <taxon>Methanobacteriota</taxon>
        <taxon>Stenosarchaea group</taxon>
        <taxon>Halobacteria</taxon>
        <taxon>Halobacteriales</taxon>
        <taxon>Haloarculaceae</taxon>
        <taxon>Halosimplex</taxon>
    </lineage>
</organism>
<reference evidence="1 2" key="1">
    <citation type="submission" date="2020-07" db="EMBL/GenBank/DDBJ databases">
        <title>Halosimplex litoreum sp. nov. and Halosimplex rubrum sp. nov., isolated from different salt environments.</title>
        <authorList>
            <person name="Cui H."/>
        </authorList>
    </citation>
    <scope>NUCLEOTIDE SEQUENCE [LARGE SCALE GENOMIC DNA]</scope>
    <source>
        <strain evidence="1 2">R2</strain>
    </source>
</reference>
<evidence type="ECO:0000313" key="1">
    <source>
        <dbReference type="EMBL" id="QLH83774.1"/>
    </source>
</evidence>
<keyword evidence="2" id="KW-1185">Reference proteome</keyword>
<evidence type="ECO:0000313" key="2">
    <source>
        <dbReference type="Proteomes" id="UP000509346"/>
    </source>
</evidence>
<dbReference type="AlphaFoldDB" id="A0A7D5TW68"/>
<sequence length="217" mass="24037">MKDRTDLLQVVSIDQIGSGELPDKDGGLLLDLGSGNLNPRGTYELIQGFEENGLMPSQVKALKVESSELGRLSTGSGDVYKKATDPQKKQEFGKKDLKNGFEPGYVVVSAPERTFRGKEASIEDTVEQLQAAQDTIRDVDEPVDYTGKILLENRPRSIFSNVGDLLHLQLEAMEQGFTPLYSFDRTVDGGEEMLSKAVFEDVRMIRTEDGYEIWPGS</sequence>
<name>A0A7D5TW68_9EURY</name>
<dbReference type="KEGG" id="hpel:HZS54_20020"/>
<dbReference type="EMBL" id="CP058909">
    <property type="protein sequence ID" value="QLH83774.1"/>
    <property type="molecule type" value="Genomic_DNA"/>
</dbReference>
<gene>
    <name evidence="1" type="ORF">HZS54_20020</name>
</gene>
<dbReference type="GeneID" id="56084927"/>
<proteinExistence type="predicted"/>
<dbReference type="Proteomes" id="UP000509346">
    <property type="component" value="Chromosome"/>
</dbReference>
<dbReference type="RefSeq" id="WP_179918816.1">
    <property type="nucleotide sequence ID" value="NZ_CP058909.1"/>
</dbReference>
<accession>A0A7D5TW68</accession>
<protein>
    <submittedName>
        <fullName evidence="1">Uncharacterized protein</fullName>
    </submittedName>
</protein>